<dbReference type="InterPro" id="IPR004843">
    <property type="entry name" value="Calcineurin-like_PHP"/>
</dbReference>
<evidence type="ECO:0000313" key="12">
    <source>
        <dbReference type="Proteomes" id="UP001353858"/>
    </source>
</evidence>
<dbReference type="AlphaFoldDB" id="A0AAN7P2L1"/>
<evidence type="ECO:0000256" key="7">
    <source>
        <dbReference type="ARBA" id="ARBA00022801"/>
    </source>
</evidence>
<name>A0AAN7P2L1_9COLE</name>
<evidence type="ECO:0000259" key="10">
    <source>
        <dbReference type="Pfam" id="PF02872"/>
    </source>
</evidence>
<comment type="catalytic activity">
    <reaction evidence="1">
        <text>a ribonucleoside 5'-phosphate + H2O = a ribonucleoside + phosphate</text>
        <dbReference type="Rhea" id="RHEA:12484"/>
        <dbReference type="ChEBI" id="CHEBI:15377"/>
        <dbReference type="ChEBI" id="CHEBI:18254"/>
        <dbReference type="ChEBI" id="CHEBI:43474"/>
        <dbReference type="ChEBI" id="CHEBI:58043"/>
        <dbReference type="EC" id="3.1.3.5"/>
    </reaction>
</comment>
<keyword evidence="12" id="KW-1185">Reference proteome</keyword>
<comment type="caution">
    <text evidence="11">The sequence shown here is derived from an EMBL/GenBank/DDBJ whole genome shotgun (WGS) entry which is preliminary data.</text>
</comment>
<dbReference type="Pfam" id="PF00149">
    <property type="entry name" value="Metallophos"/>
    <property type="match status" value="1"/>
</dbReference>
<dbReference type="InterPro" id="IPR008334">
    <property type="entry name" value="5'-Nucleotdase_C"/>
</dbReference>
<evidence type="ECO:0000256" key="3">
    <source>
        <dbReference type="ARBA" id="ARBA00012643"/>
    </source>
</evidence>
<dbReference type="SUPFAM" id="SSF55816">
    <property type="entry name" value="5'-nucleotidase (syn. UDP-sugar hydrolase), C-terminal domain"/>
    <property type="match status" value="1"/>
</dbReference>
<accession>A0AAN7P2L1</accession>
<evidence type="ECO:0000256" key="6">
    <source>
        <dbReference type="ARBA" id="ARBA00022741"/>
    </source>
</evidence>
<dbReference type="PRINTS" id="PR01607">
    <property type="entry name" value="APYRASEFAMLY"/>
</dbReference>
<dbReference type="FunFam" id="3.60.21.10:FF:000020">
    <property type="entry name" value="NT5E isoform 4"/>
    <property type="match status" value="1"/>
</dbReference>
<dbReference type="Proteomes" id="UP001353858">
    <property type="component" value="Unassembled WGS sequence"/>
</dbReference>
<evidence type="ECO:0000256" key="2">
    <source>
        <dbReference type="ARBA" id="ARBA00006654"/>
    </source>
</evidence>
<dbReference type="InterPro" id="IPR029052">
    <property type="entry name" value="Metallo-depent_PP-like"/>
</dbReference>
<dbReference type="GO" id="GO:0046872">
    <property type="term" value="F:metal ion binding"/>
    <property type="evidence" value="ECO:0007669"/>
    <property type="project" value="UniProtKB-KW"/>
</dbReference>
<evidence type="ECO:0000256" key="4">
    <source>
        <dbReference type="ARBA" id="ARBA00022723"/>
    </source>
</evidence>
<dbReference type="EMBL" id="JARPUR010000006">
    <property type="protein sequence ID" value="KAK4873923.1"/>
    <property type="molecule type" value="Genomic_DNA"/>
</dbReference>
<keyword evidence="6 8" id="KW-0547">Nucleotide-binding</keyword>
<comment type="similarity">
    <text evidence="2 8">Belongs to the 5'-nucleotidase family.</text>
</comment>
<keyword evidence="4" id="KW-0479">Metal-binding</keyword>
<evidence type="ECO:0000256" key="1">
    <source>
        <dbReference type="ARBA" id="ARBA00000815"/>
    </source>
</evidence>
<dbReference type="SUPFAM" id="SSF56300">
    <property type="entry name" value="Metallo-dependent phosphatases"/>
    <property type="match status" value="1"/>
</dbReference>
<dbReference type="FunFam" id="3.90.780.10:FF:000001">
    <property type="entry name" value="NT5E isoform 3"/>
    <property type="match status" value="1"/>
</dbReference>
<dbReference type="GO" id="GO:0005886">
    <property type="term" value="C:plasma membrane"/>
    <property type="evidence" value="ECO:0007669"/>
    <property type="project" value="TreeGrafter"/>
</dbReference>
<keyword evidence="7 8" id="KW-0378">Hydrolase</keyword>
<dbReference type="EC" id="3.1.3.5" evidence="3"/>
<evidence type="ECO:0000259" key="9">
    <source>
        <dbReference type="Pfam" id="PF00149"/>
    </source>
</evidence>
<dbReference type="GO" id="GO:0000166">
    <property type="term" value="F:nucleotide binding"/>
    <property type="evidence" value="ECO:0007669"/>
    <property type="project" value="UniProtKB-KW"/>
</dbReference>
<dbReference type="InterPro" id="IPR006146">
    <property type="entry name" value="5'-Nucleotdase_CS"/>
</dbReference>
<dbReference type="GO" id="GO:0006196">
    <property type="term" value="P:AMP catabolic process"/>
    <property type="evidence" value="ECO:0007669"/>
    <property type="project" value="TreeGrafter"/>
</dbReference>
<evidence type="ECO:0000256" key="8">
    <source>
        <dbReference type="RuleBase" id="RU362119"/>
    </source>
</evidence>
<gene>
    <name evidence="11" type="ORF">RN001_013283</name>
</gene>
<keyword evidence="5" id="KW-0732">Signal</keyword>
<dbReference type="Gene3D" id="3.60.21.10">
    <property type="match status" value="1"/>
</dbReference>
<feature type="domain" description="Calcineurin-like phosphoesterase" evidence="9">
    <location>
        <begin position="26"/>
        <end position="241"/>
    </location>
</feature>
<feature type="domain" description="5'-Nucleotidase C-terminal" evidence="10">
    <location>
        <begin position="335"/>
        <end position="509"/>
    </location>
</feature>
<dbReference type="Gene3D" id="3.90.780.10">
    <property type="entry name" value="5'-Nucleotidase, C-terminal domain"/>
    <property type="match status" value="1"/>
</dbReference>
<dbReference type="InterPro" id="IPR006179">
    <property type="entry name" value="5_nucleotidase/apyrase"/>
</dbReference>
<reference evidence="12" key="1">
    <citation type="submission" date="2023-01" db="EMBL/GenBank/DDBJ databases">
        <title>Key to firefly adult light organ development and bioluminescence: homeobox transcription factors regulate luciferase expression and transportation to peroxisome.</title>
        <authorList>
            <person name="Fu X."/>
        </authorList>
    </citation>
    <scope>NUCLEOTIDE SEQUENCE [LARGE SCALE GENOMIC DNA]</scope>
</reference>
<proteinExistence type="inferred from homology"/>
<dbReference type="InterPro" id="IPR036907">
    <property type="entry name" value="5'-Nucleotdase_C_sf"/>
</dbReference>
<sequence length="582" mass="64805">MKIYSVAICLVFYLKYGHGENLKLLILHNNDMHSRFEETSRTSSTCKDKSNCYGGFARVLHVIREARKAAADGTGPPVLYLNAGDTYTGTSWFSVHKWKIAADFLNLLHPDVASLGNHEFDYHPKGIIPLLKAIRFPMVAANVDFTTDPLYQSTNVTKSHVLKVQGKKIGIIGYILPETSVTSSPGEIMFVDEIEAIKNESERLDKEGVKIIIALGHSGFNKDKEIAEKVPLVDLVVGGHTNTFLWNGPEPDLEKPEGPYPVVVQQSTGKKVPVVQAYAYTKYMGRLNITFDDNGNVIDFSGQPQLLNNKVQQDQNALNLLDTFRPAVNSFYSEVIGKTLVVLDGNPETCRYKECNLCNFIADAYVSYHASNYKGKYWTDAPIAIFNAGAVRSSITPQTNETLTKSDLLLALPFSDDIYVVSLNGSDLKQTLEVGVRYNGETSRGEFIHSSGIHYVYDMKKPVGSRVISVKVRCGSCNIPIYEPLQMNKTYRMVLNAFLLSGGDGHKIIKNNAFNTTREDKIDNEILSWFVSKKTPIYPEEDERVIGLNVIKTHRVKNSNSRILPKSVFGLFTLVVVALGVK</sequence>
<organism evidence="11 12">
    <name type="scientific">Aquatica leii</name>
    <dbReference type="NCBI Taxonomy" id="1421715"/>
    <lineage>
        <taxon>Eukaryota</taxon>
        <taxon>Metazoa</taxon>
        <taxon>Ecdysozoa</taxon>
        <taxon>Arthropoda</taxon>
        <taxon>Hexapoda</taxon>
        <taxon>Insecta</taxon>
        <taxon>Pterygota</taxon>
        <taxon>Neoptera</taxon>
        <taxon>Endopterygota</taxon>
        <taxon>Coleoptera</taxon>
        <taxon>Polyphaga</taxon>
        <taxon>Elateriformia</taxon>
        <taxon>Elateroidea</taxon>
        <taxon>Lampyridae</taxon>
        <taxon>Luciolinae</taxon>
        <taxon>Aquatica</taxon>
    </lineage>
</organism>
<dbReference type="PANTHER" id="PTHR11575:SF24">
    <property type="entry name" value="5'-NUCLEOTIDASE"/>
    <property type="match status" value="1"/>
</dbReference>
<evidence type="ECO:0000256" key="5">
    <source>
        <dbReference type="ARBA" id="ARBA00022729"/>
    </source>
</evidence>
<dbReference type="PROSITE" id="PS00786">
    <property type="entry name" value="5_NUCLEOTIDASE_2"/>
    <property type="match status" value="1"/>
</dbReference>
<dbReference type="GO" id="GO:0008253">
    <property type="term" value="F:5'-nucleotidase activity"/>
    <property type="evidence" value="ECO:0007669"/>
    <property type="project" value="UniProtKB-EC"/>
</dbReference>
<dbReference type="PANTHER" id="PTHR11575">
    <property type="entry name" value="5'-NUCLEOTIDASE-RELATED"/>
    <property type="match status" value="1"/>
</dbReference>
<evidence type="ECO:0000313" key="11">
    <source>
        <dbReference type="EMBL" id="KAK4873923.1"/>
    </source>
</evidence>
<dbReference type="CDD" id="cd07409">
    <property type="entry name" value="MPP_CD73_N"/>
    <property type="match status" value="1"/>
</dbReference>
<protein>
    <recommendedName>
        <fullName evidence="3">5'-nucleotidase</fullName>
        <ecNumber evidence="3">3.1.3.5</ecNumber>
    </recommendedName>
</protein>
<dbReference type="Pfam" id="PF02872">
    <property type="entry name" value="5_nucleotid_C"/>
    <property type="match status" value="1"/>
</dbReference>